<evidence type="ECO:0000256" key="3">
    <source>
        <dbReference type="SAM" id="Phobius"/>
    </source>
</evidence>
<keyword evidence="3" id="KW-0472">Membrane</keyword>
<dbReference type="OrthoDB" id="10624786at2759"/>
<feature type="region of interest" description="Disordered" evidence="2">
    <location>
        <begin position="219"/>
        <end position="270"/>
    </location>
</feature>
<feature type="coiled-coil region" evidence="1">
    <location>
        <begin position="60"/>
        <end position="94"/>
    </location>
</feature>
<sequence>MSEYRPNPSFSDSLRGLLYAGGFFFLPFCLLWSKWEAVKGLFLIVVTVVLVDLYEDFIHAETLRARIADLEAEVQEATQRAVEAEDENVLLEKRIGASDKGLTSGTVSVLTTVESLNRLKKRDSGVSFPDTSRSSTEVESSTGEEKQNPEPPRINLELSLSHAHGHISALQCLNEHLNADLDAAKSRMLSLEEGRLQLLRELQHAQSVISSISRAANQLKAGQPQSAPSNDDFEVSKTKSSRKPARTQREHKPSPKHAKPSPPLLSEDATEDAEQFIGSLVAEEAALLCREGLGVRDFAHGKRKKPKRSPSTVTVSSQSSKASIDEESPAALCEMLIRRRVLAKVDMAFRECRKRGTFDWASYGHGHGGGKCVGDSIAIPCGMEGRGRGKSRGRGRHAVLPRAY</sequence>
<evidence type="ECO:0000256" key="1">
    <source>
        <dbReference type="SAM" id="Coils"/>
    </source>
</evidence>
<gene>
    <name evidence="4" type="ORF">P280DRAFT_516356</name>
</gene>
<reference evidence="4" key="1">
    <citation type="journal article" date="2020" name="Stud. Mycol.">
        <title>101 Dothideomycetes genomes: a test case for predicting lifestyles and emergence of pathogens.</title>
        <authorList>
            <person name="Haridas S."/>
            <person name="Albert R."/>
            <person name="Binder M."/>
            <person name="Bloem J."/>
            <person name="Labutti K."/>
            <person name="Salamov A."/>
            <person name="Andreopoulos B."/>
            <person name="Baker S."/>
            <person name="Barry K."/>
            <person name="Bills G."/>
            <person name="Bluhm B."/>
            <person name="Cannon C."/>
            <person name="Castanera R."/>
            <person name="Culley D."/>
            <person name="Daum C."/>
            <person name="Ezra D."/>
            <person name="Gonzalez J."/>
            <person name="Henrissat B."/>
            <person name="Kuo A."/>
            <person name="Liang C."/>
            <person name="Lipzen A."/>
            <person name="Lutzoni F."/>
            <person name="Magnuson J."/>
            <person name="Mondo S."/>
            <person name="Nolan M."/>
            <person name="Ohm R."/>
            <person name="Pangilinan J."/>
            <person name="Park H.-J."/>
            <person name="Ramirez L."/>
            <person name="Alfaro M."/>
            <person name="Sun H."/>
            <person name="Tritt A."/>
            <person name="Yoshinaga Y."/>
            <person name="Zwiers L.-H."/>
            <person name="Turgeon B."/>
            <person name="Goodwin S."/>
            <person name="Spatafora J."/>
            <person name="Crous P."/>
            <person name="Grigoriev I."/>
        </authorList>
    </citation>
    <scope>NUCLEOTIDE SEQUENCE</scope>
    <source>
        <strain evidence="4">CBS 473.64</strain>
    </source>
</reference>
<feature type="coiled-coil region" evidence="1">
    <location>
        <begin position="167"/>
        <end position="194"/>
    </location>
</feature>
<evidence type="ECO:0000313" key="4">
    <source>
        <dbReference type="EMBL" id="KAF2642580.1"/>
    </source>
</evidence>
<dbReference type="AlphaFoldDB" id="A0A6A6S4U4"/>
<accession>A0A6A6S4U4</accession>
<feature type="region of interest" description="Disordered" evidence="2">
    <location>
        <begin position="385"/>
        <end position="404"/>
    </location>
</feature>
<feature type="transmembrane region" description="Helical" evidence="3">
    <location>
        <begin position="16"/>
        <end position="35"/>
    </location>
</feature>
<feature type="compositionally biased region" description="Basic residues" evidence="2">
    <location>
        <begin position="388"/>
        <end position="404"/>
    </location>
</feature>
<keyword evidence="5" id="KW-1185">Reference proteome</keyword>
<feature type="region of interest" description="Disordered" evidence="2">
    <location>
        <begin position="123"/>
        <end position="152"/>
    </location>
</feature>
<keyword evidence="1" id="KW-0175">Coiled coil</keyword>
<organism evidence="4 5">
    <name type="scientific">Massarina eburnea CBS 473.64</name>
    <dbReference type="NCBI Taxonomy" id="1395130"/>
    <lineage>
        <taxon>Eukaryota</taxon>
        <taxon>Fungi</taxon>
        <taxon>Dikarya</taxon>
        <taxon>Ascomycota</taxon>
        <taxon>Pezizomycotina</taxon>
        <taxon>Dothideomycetes</taxon>
        <taxon>Pleosporomycetidae</taxon>
        <taxon>Pleosporales</taxon>
        <taxon>Massarineae</taxon>
        <taxon>Massarinaceae</taxon>
        <taxon>Massarina</taxon>
    </lineage>
</organism>
<dbReference type="Proteomes" id="UP000799753">
    <property type="component" value="Unassembled WGS sequence"/>
</dbReference>
<protein>
    <submittedName>
        <fullName evidence="4">Uncharacterized protein</fullName>
    </submittedName>
</protein>
<dbReference type="EMBL" id="MU006781">
    <property type="protein sequence ID" value="KAF2642580.1"/>
    <property type="molecule type" value="Genomic_DNA"/>
</dbReference>
<feature type="compositionally biased region" description="Low complexity" evidence="2">
    <location>
        <begin position="131"/>
        <end position="141"/>
    </location>
</feature>
<keyword evidence="3" id="KW-0812">Transmembrane</keyword>
<feature type="region of interest" description="Disordered" evidence="2">
    <location>
        <begin position="299"/>
        <end position="324"/>
    </location>
</feature>
<proteinExistence type="predicted"/>
<feature type="transmembrane region" description="Helical" evidence="3">
    <location>
        <begin position="41"/>
        <end position="58"/>
    </location>
</feature>
<evidence type="ECO:0000313" key="5">
    <source>
        <dbReference type="Proteomes" id="UP000799753"/>
    </source>
</evidence>
<feature type="compositionally biased region" description="Low complexity" evidence="2">
    <location>
        <begin position="309"/>
        <end position="322"/>
    </location>
</feature>
<keyword evidence="3" id="KW-1133">Transmembrane helix</keyword>
<name>A0A6A6S4U4_9PLEO</name>
<evidence type="ECO:0000256" key="2">
    <source>
        <dbReference type="SAM" id="MobiDB-lite"/>
    </source>
</evidence>